<dbReference type="EMBL" id="FUEG01000010">
    <property type="protein sequence ID" value="SJL08998.1"/>
    <property type="molecule type" value="Genomic_DNA"/>
</dbReference>
<accession>A0A284RJR8</accession>
<dbReference type="AlphaFoldDB" id="A0A284RJR8"/>
<reference evidence="2" key="1">
    <citation type="journal article" date="2017" name="Nat. Ecol. Evol.">
        <title>Genome expansion and lineage-specific genetic innovations in the forest pathogenic fungi Armillaria.</title>
        <authorList>
            <person name="Sipos G."/>
            <person name="Prasanna A.N."/>
            <person name="Walter M.C."/>
            <person name="O'Connor E."/>
            <person name="Balint B."/>
            <person name="Krizsan K."/>
            <person name="Kiss B."/>
            <person name="Hess J."/>
            <person name="Varga T."/>
            <person name="Slot J."/>
            <person name="Riley R."/>
            <person name="Boka B."/>
            <person name="Rigling D."/>
            <person name="Barry K."/>
            <person name="Lee J."/>
            <person name="Mihaltcheva S."/>
            <person name="LaButti K."/>
            <person name="Lipzen A."/>
            <person name="Waldron R."/>
            <person name="Moloney N.M."/>
            <person name="Sperisen C."/>
            <person name="Kredics L."/>
            <person name="Vagvoelgyi C."/>
            <person name="Patrignani A."/>
            <person name="Fitzpatrick D."/>
            <person name="Nagy I."/>
            <person name="Doyle S."/>
            <person name="Anderson J.B."/>
            <person name="Grigoriev I.V."/>
            <person name="Gueldener U."/>
            <person name="Muensterkoetter M."/>
            <person name="Nagy L.G."/>
        </authorList>
    </citation>
    <scope>NUCLEOTIDE SEQUENCE [LARGE SCALE GENOMIC DNA]</scope>
    <source>
        <strain evidence="2">C18/9</strain>
    </source>
</reference>
<evidence type="ECO:0000313" key="1">
    <source>
        <dbReference type="EMBL" id="SJL08998.1"/>
    </source>
</evidence>
<sequence>MLPTEMIPDHIKHESTPEKLSRYRTGASQLVLGERLTEREAFFDLGSMGSWDIRSGRNYAGSGTANRVLGDVGPAAIPFRHPERLANIKRYSILSLGSHSQFPTIHPTICFVLPCGGKWCICASNHSALPNRTVPFEIVVDELWTWRVHSGWMDRSSFWSLKNSQQKEMHCPYCSASWLERRPSGNGVVGAVLVMLSAGNGDGITTSLSPVKILSYPQVFPPDSLKRSRSNGIVVQPHPIHTCCENLS</sequence>
<gene>
    <name evidence="1" type="ORF">ARMOST_12374</name>
</gene>
<evidence type="ECO:0000313" key="2">
    <source>
        <dbReference type="Proteomes" id="UP000219338"/>
    </source>
</evidence>
<keyword evidence="2" id="KW-1185">Reference proteome</keyword>
<protein>
    <submittedName>
        <fullName evidence="1">Uncharacterized protein</fullName>
    </submittedName>
</protein>
<dbReference type="Proteomes" id="UP000219338">
    <property type="component" value="Unassembled WGS sequence"/>
</dbReference>
<proteinExistence type="predicted"/>
<organism evidence="1 2">
    <name type="scientific">Armillaria ostoyae</name>
    <name type="common">Armillaria root rot fungus</name>
    <dbReference type="NCBI Taxonomy" id="47428"/>
    <lineage>
        <taxon>Eukaryota</taxon>
        <taxon>Fungi</taxon>
        <taxon>Dikarya</taxon>
        <taxon>Basidiomycota</taxon>
        <taxon>Agaricomycotina</taxon>
        <taxon>Agaricomycetes</taxon>
        <taxon>Agaricomycetidae</taxon>
        <taxon>Agaricales</taxon>
        <taxon>Marasmiineae</taxon>
        <taxon>Physalacriaceae</taxon>
        <taxon>Armillaria</taxon>
    </lineage>
</organism>
<name>A0A284RJR8_ARMOS</name>